<dbReference type="Proteomes" id="UP001301769">
    <property type="component" value="Unassembled WGS sequence"/>
</dbReference>
<evidence type="ECO:0000313" key="1">
    <source>
        <dbReference type="EMBL" id="KAK4209235.1"/>
    </source>
</evidence>
<reference evidence="1" key="2">
    <citation type="submission" date="2023-05" db="EMBL/GenBank/DDBJ databases">
        <authorList>
            <consortium name="Lawrence Berkeley National Laboratory"/>
            <person name="Steindorff A."/>
            <person name="Hensen N."/>
            <person name="Bonometti L."/>
            <person name="Westerberg I."/>
            <person name="Brannstrom I.O."/>
            <person name="Guillou S."/>
            <person name="Cros-Aarteil S."/>
            <person name="Calhoun S."/>
            <person name="Haridas S."/>
            <person name="Kuo A."/>
            <person name="Mondo S."/>
            <person name="Pangilinan J."/>
            <person name="Riley R."/>
            <person name="Labutti K."/>
            <person name="Andreopoulos B."/>
            <person name="Lipzen A."/>
            <person name="Chen C."/>
            <person name="Yanf M."/>
            <person name="Daum C."/>
            <person name="Ng V."/>
            <person name="Clum A."/>
            <person name="Ohm R."/>
            <person name="Martin F."/>
            <person name="Silar P."/>
            <person name="Natvig D."/>
            <person name="Lalanne C."/>
            <person name="Gautier V."/>
            <person name="Ament-Velasquez S.L."/>
            <person name="Kruys A."/>
            <person name="Hutchinson M.I."/>
            <person name="Powell A.J."/>
            <person name="Barry K."/>
            <person name="Miller A.N."/>
            <person name="Grigoriev I.V."/>
            <person name="Debuchy R."/>
            <person name="Gladieux P."/>
            <person name="Thoren M.H."/>
            <person name="Johannesson H."/>
        </authorList>
    </citation>
    <scope>NUCLEOTIDE SEQUENCE</scope>
    <source>
        <strain evidence="1">PSN293</strain>
    </source>
</reference>
<protein>
    <submittedName>
        <fullName evidence="1">Uncharacterized protein</fullName>
    </submittedName>
</protein>
<keyword evidence="2" id="KW-1185">Reference proteome</keyword>
<dbReference type="EMBL" id="MU858212">
    <property type="protein sequence ID" value="KAK4209235.1"/>
    <property type="molecule type" value="Genomic_DNA"/>
</dbReference>
<evidence type="ECO:0000313" key="2">
    <source>
        <dbReference type="Proteomes" id="UP001301769"/>
    </source>
</evidence>
<dbReference type="AlphaFoldDB" id="A0AAN6XYY9"/>
<gene>
    <name evidence="1" type="ORF">QBC37DRAFT_404545</name>
</gene>
<accession>A0AAN6XYY9</accession>
<name>A0AAN6XYY9_9PEZI</name>
<comment type="caution">
    <text evidence="1">The sequence shown here is derived from an EMBL/GenBank/DDBJ whole genome shotgun (WGS) entry which is preliminary data.</text>
</comment>
<reference evidence="1" key="1">
    <citation type="journal article" date="2023" name="Mol. Phylogenet. Evol.">
        <title>Genome-scale phylogeny and comparative genomics of the fungal order Sordariales.</title>
        <authorList>
            <person name="Hensen N."/>
            <person name="Bonometti L."/>
            <person name="Westerberg I."/>
            <person name="Brannstrom I.O."/>
            <person name="Guillou S."/>
            <person name="Cros-Aarteil S."/>
            <person name="Calhoun S."/>
            <person name="Haridas S."/>
            <person name="Kuo A."/>
            <person name="Mondo S."/>
            <person name="Pangilinan J."/>
            <person name="Riley R."/>
            <person name="LaButti K."/>
            <person name="Andreopoulos B."/>
            <person name="Lipzen A."/>
            <person name="Chen C."/>
            <person name="Yan M."/>
            <person name="Daum C."/>
            <person name="Ng V."/>
            <person name="Clum A."/>
            <person name="Steindorff A."/>
            <person name="Ohm R.A."/>
            <person name="Martin F."/>
            <person name="Silar P."/>
            <person name="Natvig D.O."/>
            <person name="Lalanne C."/>
            <person name="Gautier V."/>
            <person name="Ament-Velasquez S.L."/>
            <person name="Kruys A."/>
            <person name="Hutchinson M.I."/>
            <person name="Powell A.J."/>
            <person name="Barry K."/>
            <person name="Miller A.N."/>
            <person name="Grigoriev I.V."/>
            <person name="Debuchy R."/>
            <person name="Gladieux P."/>
            <person name="Hiltunen Thoren M."/>
            <person name="Johannesson H."/>
        </authorList>
    </citation>
    <scope>NUCLEOTIDE SEQUENCE</scope>
    <source>
        <strain evidence="1">PSN293</strain>
    </source>
</reference>
<proteinExistence type="predicted"/>
<organism evidence="1 2">
    <name type="scientific">Rhypophila decipiens</name>
    <dbReference type="NCBI Taxonomy" id="261697"/>
    <lineage>
        <taxon>Eukaryota</taxon>
        <taxon>Fungi</taxon>
        <taxon>Dikarya</taxon>
        <taxon>Ascomycota</taxon>
        <taxon>Pezizomycotina</taxon>
        <taxon>Sordariomycetes</taxon>
        <taxon>Sordariomycetidae</taxon>
        <taxon>Sordariales</taxon>
        <taxon>Naviculisporaceae</taxon>
        <taxon>Rhypophila</taxon>
    </lineage>
</organism>
<sequence>MATLQIAVQDITAGPYHPVNGPCVFTTNSNRVHVTPPGGLGNLSIWQVANPAQPDPVVTTDGSFFPVTIRLPAAYSNQWRLPLTVTILLSGTVPPTWKGNRGVVYGNLMDSNGNLTPVLEGDPFTITNQPGGPPMDVHLSGFRFVTALRYLNPNTDNYQFAIPFRASGDWVWTIRDAMDANSVAIPAVMPTRMELSFVAWPAKNGAGNGNGVIYPPGPLVQSFTDFQGCYPVPVQRWSYPNMLELAQNLNVTRDQLRILYVRRLVNYVWSYGEAGSGRFQSRYITDGSGHSMGPFGGVFALSKWIRPPANHYVNDYDLAAVIQLGCAVALGITGNEIFESRWVVQYPSGYIQPGQLFGEGQTSQQCNNPFWNTGNPSWNANPNVANPYDVTRTGFIAHTWIEVRLDFGQGEDSYVLDATHGLLGPPGLPPAPENGSRTRPAYLAAHKDDNYAANGANFILPVRHLGRVKGNALDWDVGQQNGDCYMSPEVRLARVGVFGTNFDFPNYMLPPIWGSGNPLIDAYFPYLGPQFDTAPTNTLAVPERYNNASLSAKTILSLGCESWPHHSAHLVHHDMRPSLDRTSVEMIFALRHHDEDQEDEAAQFSLNLTVYSSTSVARDSTESLMELLGRTISTKSKSPTAHQLGDLPCLQSSQGGNGMVYFVRGNVAASFRSDDNFTPPENRDTIKELVFGLANRLDKHISSALVDDEVDVRRGGVGPVRAVVDKEEGSNGKPVSPLATYVTVRKGGVFTLLVEPFDAVDDCHAWAQKEGIPNGRDKGLIKNGVATEDNPEVDIVVNVSDPTAVVCTEQRRQERGNGQKLVFAAYKAGTVAITLFRPHVETLMPGFRRVIVEVVDEV</sequence>